<dbReference type="EMBL" id="JAPDRP010000029">
    <property type="protein sequence ID" value="KAJ9634901.1"/>
    <property type="molecule type" value="Genomic_DNA"/>
</dbReference>
<comment type="caution">
    <text evidence="1">The sequence shown here is derived from an EMBL/GenBank/DDBJ whole genome shotgun (WGS) entry which is preliminary data.</text>
</comment>
<evidence type="ECO:0000313" key="2">
    <source>
        <dbReference type="Proteomes" id="UP001172680"/>
    </source>
</evidence>
<evidence type="ECO:0000313" key="1">
    <source>
        <dbReference type="EMBL" id="KAJ9634901.1"/>
    </source>
</evidence>
<organism evidence="1 2">
    <name type="scientific">Coniosporium tulheliwenetii</name>
    <dbReference type="NCBI Taxonomy" id="3383036"/>
    <lineage>
        <taxon>Eukaryota</taxon>
        <taxon>Fungi</taxon>
        <taxon>Dikarya</taxon>
        <taxon>Ascomycota</taxon>
        <taxon>Pezizomycotina</taxon>
        <taxon>Dothideomycetes</taxon>
        <taxon>Dothideomycetes incertae sedis</taxon>
        <taxon>Coniosporium</taxon>
    </lineage>
</organism>
<reference evidence="1" key="1">
    <citation type="submission" date="2022-10" db="EMBL/GenBank/DDBJ databases">
        <title>Culturing micro-colonial fungi from biological soil crusts in the Mojave desert and describing Neophaeococcomyces mojavensis, and introducing the new genera and species Taxawa tesnikishii.</title>
        <authorList>
            <person name="Kurbessoian T."/>
            <person name="Stajich J.E."/>
        </authorList>
    </citation>
    <scope>NUCLEOTIDE SEQUENCE</scope>
    <source>
        <strain evidence="1">JES_115</strain>
    </source>
</reference>
<accession>A0ACC2YHY8</accession>
<proteinExistence type="predicted"/>
<dbReference type="Proteomes" id="UP001172680">
    <property type="component" value="Unassembled WGS sequence"/>
</dbReference>
<protein>
    <submittedName>
        <fullName evidence="1">Uncharacterized protein</fullName>
    </submittedName>
</protein>
<gene>
    <name evidence="1" type="ORF">H2199_008765</name>
</gene>
<sequence length="231" mass="26124">MEIPFQASSDYPSAAAFDSNKPDKPDSVLRVQCLIVDQVADENGMGINPRSKDRKLNWPIMKDWARVAGVNLHDYARAAGLSLSDNSDEEDEESDREFVNQKPERMYFNGDSLHHAFFSSMRRGLYGTNPSHNTTSETELDRKKVLEVEISMEGDWVFFRSPRGYMGLADSRALPTDCVCVLLGASVPFVLRRQENHYLLIGEAYVHGLMYGEAIEMMRSGSLEVKTIDIY</sequence>
<name>A0ACC2YHY8_9PEZI</name>
<keyword evidence="2" id="KW-1185">Reference proteome</keyword>